<feature type="compositionally biased region" description="Acidic residues" evidence="1">
    <location>
        <begin position="125"/>
        <end position="137"/>
    </location>
</feature>
<dbReference type="OrthoDB" id="772197at2759"/>
<dbReference type="EMBL" id="CAJGYO010000004">
    <property type="protein sequence ID" value="CAD6224995.1"/>
    <property type="molecule type" value="Genomic_DNA"/>
</dbReference>
<dbReference type="PANTHER" id="PTHR46741">
    <property type="entry name" value="OS09G0413600 PROTEIN"/>
    <property type="match status" value="1"/>
</dbReference>
<dbReference type="InterPro" id="IPR044730">
    <property type="entry name" value="RNase_H-like_dom_plant"/>
</dbReference>
<dbReference type="InterPro" id="IPR012870">
    <property type="entry name" value="DUF1666"/>
</dbReference>
<accession>A0A811NMJ5</accession>
<organism evidence="3 4">
    <name type="scientific">Miscanthus lutarioriparius</name>
    <dbReference type="NCBI Taxonomy" id="422564"/>
    <lineage>
        <taxon>Eukaryota</taxon>
        <taxon>Viridiplantae</taxon>
        <taxon>Streptophyta</taxon>
        <taxon>Embryophyta</taxon>
        <taxon>Tracheophyta</taxon>
        <taxon>Spermatophyta</taxon>
        <taxon>Magnoliopsida</taxon>
        <taxon>Liliopsida</taxon>
        <taxon>Poales</taxon>
        <taxon>Poaceae</taxon>
        <taxon>PACMAD clade</taxon>
        <taxon>Panicoideae</taxon>
        <taxon>Andropogonodae</taxon>
        <taxon>Andropogoneae</taxon>
        <taxon>Saccharinae</taxon>
        <taxon>Miscanthus</taxon>
    </lineage>
</organism>
<dbReference type="SUPFAM" id="SSF53098">
    <property type="entry name" value="Ribonuclease H-like"/>
    <property type="match status" value="1"/>
</dbReference>
<protein>
    <recommendedName>
        <fullName evidence="2">RNase H type-1 domain-containing protein</fullName>
    </recommendedName>
</protein>
<feature type="compositionally biased region" description="Polar residues" evidence="1">
    <location>
        <begin position="338"/>
        <end position="355"/>
    </location>
</feature>
<gene>
    <name evidence="3" type="ORF">NCGR_LOCUS17159</name>
</gene>
<dbReference type="Pfam" id="PF07891">
    <property type="entry name" value="DUF1666"/>
    <property type="match status" value="1"/>
</dbReference>
<dbReference type="Gene3D" id="3.30.420.10">
    <property type="entry name" value="Ribonuclease H-like superfamily/Ribonuclease H"/>
    <property type="match status" value="1"/>
</dbReference>
<dbReference type="CDD" id="cd06222">
    <property type="entry name" value="RNase_H_like"/>
    <property type="match status" value="1"/>
</dbReference>
<name>A0A811NMJ5_9POAL</name>
<evidence type="ECO:0000313" key="4">
    <source>
        <dbReference type="Proteomes" id="UP000604825"/>
    </source>
</evidence>
<dbReference type="GO" id="GO:0003676">
    <property type="term" value="F:nucleic acid binding"/>
    <property type="evidence" value="ECO:0007669"/>
    <property type="project" value="InterPro"/>
</dbReference>
<proteinExistence type="predicted"/>
<keyword evidence="4" id="KW-1185">Reference proteome</keyword>
<reference evidence="3" key="1">
    <citation type="submission" date="2020-10" db="EMBL/GenBank/DDBJ databases">
        <authorList>
            <person name="Han B."/>
            <person name="Lu T."/>
            <person name="Zhao Q."/>
            <person name="Huang X."/>
            <person name="Zhao Y."/>
        </authorList>
    </citation>
    <scope>NUCLEOTIDE SEQUENCE</scope>
</reference>
<comment type="caution">
    <text evidence="3">The sequence shown here is derived from an EMBL/GenBank/DDBJ whole genome shotgun (WGS) entry which is preliminary data.</text>
</comment>
<dbReference type="Proteomes" id="UP000604825">
    <property type="component" value="Unassembled WGS sequence"/>
</dbReference>
<dbReference type="Pfam" id="PF13966">
    <property type="entry name" value="zf-RVT"/>
    <property type="match status" value="1"/>
</dbReference>
<feature type="region of interest" description="Disordered" evidence="1">
    <location>
        <begin position="184"/>
        <end position="256"/>
    </location>
</feature>
<dbReference type="GO" id="GO:0004523">
    <property type="term" value="F:RNA-DNA hybrid ribonuclease activity"/>
    <property type="evidence" value="ECO:0007669"/>
    <property type="project" value="InterPro"/>
</dbReference>
<feature type="compositionally biased region" description="Basic and acidic residues" evidence="1">
    <location>
        <begin position="213"/>
        <end position="222"/>
    </location>
</feature>
<feature type="compositionally biased region" description="Low complexity" evidence="1">
    <location>
        <begin position="235"/>
        <end position="252"/>
    </location>
</feature>
<feature type="region of interest" description="Disordered" evidence="1">
    <location>
        <begin position="82"/>
        <end position="149"/>
    </location>
</feature>
<dbReference type="InterPro" id="IPR002156">
    <property type="entry name" value="RNaseH_domain"/>
</dbReference>
<dbReference type="PROSITE" id="PS50879">
    <property type="entry name" value="RNASE_H_1"/>
    <property type="match status" value="1"/>
</dbReference>
<evidence type="ECO:0000259" key="2">
    <source>
        <dbReference type="PROSITE" id="PS50879"/>
    </source>
</evidence>
<feature type="region of interest" description="Disordered" evidence="1">
    <location>
        <begin position="331"/>
        <end position="547"/>
    </location>
</feature>
<dbReference type="InterPro" id="IPR026960">
    <property type="entry name" value="RVT-Znf"/>
</dbReference>
<dbReference type="Pfam" id="PF13456">
    <property type="entry name" value="RVT_3"/>
    <property type="match status" value="1"/>
</dbReference>
<feature type="compositionally biased region" description="Basic and acidic residues" evidence="1">
    <location>
        <begin position="505"/>
        <end position="518"/>
    </location>
</feature>
<feature type="region of interest" description="Disordered" evidence="1">
    <location>
        <begin position="607"/>
        <end position="639"/>
    </location>
</feature>
<feature type="compositionally biased region" description="Acidic residues" evidence="1">
    <location>
        <begin position="406"/>
        <end position="418"/>
    </location>
</feature>
<dbReference type="InterPro" id="IPR012337">
    <property type="entry name" value="RNaseH-like_sf"/>
</dbReference>
<feature type="region of interest" description="Disordered" evidence="1">
    <location>
        <begin position="568"/>
        <end position="592"/>
    </location>
</feature>
<feature type="compositionally biased region" description="Basic and acidic residues" evidence="1">
    <location>
        <begin position="115"/>
        <end position="124"/>
    </location>
</feature>
<feature type="compositionally biased region" description="Acidic residues" evidence="1">
    <location>
        <begin position="576"/>
        <end position="585"/>
    </location>
</feature>
<feature type="compositionally biased region" description="Basic and acidic residues" evidence="1">
    <location>
        <begin position="609"/>
        <end position="621"/>
    </location>
</feature>
<dbReference type="InterPro" id="IPR036397">
    <property type="entry name" value="RNaseH_sf"/>
</dbReference>
<dbReference type="PANTHER" id="PTHR46741:SF2">
    <property type="entry name" value="RIBOSOMAL PROTEIN L34AE"/>
    <property type="match status" value="1"/>
</dbReference>
<feature type="domain" description="RNase H type-1" evidence="2">
    <location>
        <begin position="1274"/>
        <end position="1382"/>
    </location>
</feature>
<sequence>MMRSFSFMQATEEDYMEGMTAYDYNGFDAGGTAHAPAAPEPFAPSPELTAASLSFKFQHQMPEIPTEAAVVVSREFTAARGEETAVVSREFTAAREEDEGEREEEKEPSVPLQSAEKHERPREAEEAEFVVEEQEVEEQSREVVQEASPPKIVATTHNYQFLTERDFRGFVREPEAMTVRVQESFVPPSPPPSHHQPEERRVVDVSSRSGRFLTERDFRPANEPDVCESVASSGKRAPSLKPKPASSPSIASMGGGAVGARMSFASEFSGFGDSDSESSASDGYSVKDLVVDSDSDWFLSEKDFPATARDSGNLKSYKAKVLKAIEALEAASKLEPSYQDSATTESPGSVRQGSPDTIPDGSPKFPEDMWSRSPSPDVEYKEDEEKVTTEAEAQYDEDIEQRSTAEEEVGIDMSDDDEHSSGGKKVESAPAYDLPPVADDCMDHSEKEIITLNDHSGGEAASDAQRSPEAVSVRELAVVPSDQDAGPAKRSPEPSDQEFIGMVDHSLEHSSDDQKETASESDQLYEIVFDDKRRPEPPEAGFVGTRGHSHELISDVWKEIVSRNDQPLQGAHTDEEGLDTAEEEYVGTTDRSNDLISYQKKVTFSTTNDHPHAAVSDEKSIPETPEQGFSLTDHRNGVVPDAKNISETREYEEQDSANDHLDNAARQAYISVTGKAKVYDEDGEDPEVKWKDLTDEEEDELESLWEHQDLIEQLKLELKKVRSIGLPTILEESETPKAPMEDLKPWRIDAKFLREDPMDELNKFYKSYRERMRKFDILCYQKMYAIDFLQLRGPQQSSNSLKSLSPTVASILSHNFRSSRRRSPEDPSERFLKELRYDLETVYVGQMCLSWEFLRWQYEQARDLPESDPYHSHQYNQVAGEFQQFQVVVQRFVEDESFKGPRLPNYINNRCVLRNLLQVPVIKEDSLKDRMEDQRKGNYVITSEELEDIMEEAMHIMWEFIKADRVETTTTSVLKGLSSTHVEVQDPMDHDLMAHINSTLQKKEKRLKDLLRTGNCIVKKFKKPKEDRSNQNLFFSQVDMKLVARVLRMPRITSEQLQWCKAKLDKIILHFDAKGVFSVKSAYKLAVEKRDARTGRDASSSGCAGGCMSEFQWIKIWQIKAPNKVKMFIWRFAHDSLLVRRNLARRGIKFDTIYPVCRRLDEDCGHIFFKCKYVKICWRLLNMEDIRSELVNCRSGTELINKIWELEMNIQIKVFVFLWRWWSARNKANDGGRMANPTEICSSVSFFLMEFEKLHKIEKKVTLAAAGCSWNPPQEDIYKINSDGSFDPNKRIGGYGFVVRNKNGEVLVAGAGNISYASSALHTEAIAAYKAVLHAAQLGMTRIILETDSIVLANALKSPSLDRSIIGALVVQIRDIIRVFFL</sequence>
<evidence type="ECO:0000256" key="1">
    <source>
        <dbReference type="SAM" id="MobiDB-lite"/>
    </source>
</evidence>
<evidence type="ECO:0000313" key="3">
    <source>
        <dbReference type="EMBL" id="CAD6224995.1"/>
    </source>
</evidence>